<dbReference type="OrthoDB" id="840081at2"/>
<feature type="region of interest" description="Disordered" evidence="1">
    <location>
        <begin position="25"/>
        <end position="92"/>
    </location>
</feature>
<dbReference type="AlphaFoldDB" id="A0A4D7JJ88"/>
<gene>
    <name evidence="2" type="ORF">DCC35_09990</name>
</gene>
<proteinExistence type="predicted"/>
<evidence type="ECO:0000313" key="2">
    <source>
        <dbReference type="EMBL" id="QCK15053.1"/>
    </source>
</evidence>
<evidence type="ECO:0000256" key="1">
    <source>
        <dbReference type="SAM" id="MobiDB-lite"/>
    </source>
</evidence>
<evidence type="ECO:0000313" key="3">
    <source>
        <dbReference type="Proteomes" id="UP000298616"/>
    </source>
</evidence>
<dbReference type="RefSeq" id="WP_137090639.1">
    <property type="nucleotide sequence ID" value="NZ_CP028923.1"/>
</dbReference>
<dbReference type="EMBL" id="CP028923">
    <property type="protein sequence ID" value="QCK15053.1"/>
    <property type="molecule type" value="Genomic_DNA"/>
</dbReference>
<organism evidence="2 3">
    <name type="scientific">Mangrovivirga cuniculi</name>
    <dbReference type="NCBI Taxonomy" id="2715131"/>
    <lineage>
        <taxon>Bacteria</taxon>
        <taxon>Pseudomonadati</taxon>
        <taxon>Bacteroidota</taxon>
        <taxon>Cytophagia</taxon>
        <taxon>Cytophagales</taxon>
        <taxon>Mangrovivirgaceae</taxon>
        <taxon>Mangrovivirga</taxon>
    </lineage>
</organism>
<keyword evidence="3" id="KW-1185">Reference proteome</keyword>
<feature type="compositionally biased region" description="Acidic residues" evidence="1">
    <location>
        <begin position="63"/>
        <end position="75"/>
    </location>
</feature>
<accession>A0A4D7JJ88</accession>
<protein>
    <submittedName>
        <fullName evidence="2">Uncharacterized protein</fullName>
    </submittedName>
</protein>
<reference evidence="2 3" key="1">
    <citation type="submission" date="2018-04" db="EMBL/GenBank/DDBJ databases">
        <title>Complete genome uncultured novel isolate.</title>
        <authorList>
            <person name="Merlino G."/>
        </authorList>
    </citation>
    <scope>NUCLEOTIDE SEQUENCE [LARGE SCALE GENOMIC DNA]</scope>
    <source>
        <strain evidence="3">R1DC9</strain>
    </source>
</reference>
<dbReference type="Proteomes" id="UP000298616">
    <property type="component" value="Chromosome"/>
</dbReference>
<name>A0A4D7JJ88_9BACT</name>
<sequence>MDILEFLPFIIAIIIYLVQQALKANKDSSKSSPPMDQESGGGRPKSFEELLEEIQGGKGSSDTTEEYESYEEYEPEPVQQSTREYTGEEESSVVERFRKSVKEAENTVKIEDKRSTDLDKGLRFEEFKIKKKKTEGSRYKKMLRNSNSAKDAIILSEILKRKY</sequence>
<dbReference type="KEGG" id="fpf:DCC35_09990"/>